<dbReference type="Proteomes" id="UP000054560">
    <property type="component" value="Unassembled WGS sequence"/>
</dbReference>
<dbReference type="STRING" id="667725.A0A0L0G4M7"/>
<evidence type="ECO:0000256" key="4">
    <source>
        <dbReference type="ARBA" id="ARBA00023242"/>
    </source>
</evidence>
<evidence type="ECO:0000313" key="7">
    <source>
        <dbReference type="Proteomes" id="UP000054560"/>
    </source>
</evidence>
<keyword evidence="7" id="KW-1185">Reference proteome</keyword>
<gene>
    <name evidence="6" type="ORF">SARC_03761</name>
</gene>
<evidence type="ECO:0000256" key="5">
    <source>
        <dbReference type="SAM" id="MobiDB-lite"/>
    </source>
</evidence>
<comment type="subcellular location">
    <subcellularLocation>
        <location evidence="1">Nucleus</location>
    </subcellularLocation>
</comment>
<comment type="similarity">
    <text evidence="2">Belongs to the RRP1 family.</text>
</comment>
<feature type="compositionally biased region" description="Basic and acidic residues" evidence="5">
    <location>
        <begin position="519"/>
        <end position="528"/>
    </location>
</feature>
<feature type="compositionally biased region" description="Pro residues" evidence="5">
    <location>
        <begin position="542"/>
        <end position="554"/>
    </location>
</feature>
<dbReference type="InterPro" id="IPR010301">
    <property type="entry name" value="RRP1"/>
</dbReference>
<keyword evidence="3" id="KW-0698">rRNA processing</keyword>
<accession>A0A0L0G4M7</accession>
<dbReference type="Pfam" id="PF05997">
    <property type="entry name" value="Nop52"/>
    <property type="match status" value="1"/>
</dbReference>
<dbReference type="EMBL" id="KQ241795">
    <property type="protein sequence ID" value="KNC84000.1"/>
    <property type="molecule type" value="Genomic_DNA"/>
</dbReference>
<dbReference type="GO" id="GO:0005634">
    <property type="term" value="C:nucleus"/>
    <property type="evidence" value="ECO:0007669"/>
    <property type="project" value="UniProtKB-SubCell"/>
</dbReference>
<feature type="region of interest" description="Disordered" evidence="5">
    <location>
        <begin position="351"/>
        <end position="581"/>
    </location>
</feature>
<dbReference type="GO" id="GO:0030688">
    <property type="term" value="C:preribosome, small subunit precursor"/>
    <property type="evidence" value="ECO:0007669"/>
    <property type="project" value="InterPro"/>
</dbReference>
<dbReference type="eggNOG" id="KOG3911">
    <property type="taxonomic scope" value="Eukaryota"/>
</dbReference>
<keyword evidence="4" id="KW-0539">Nucleus</keyword>
<feature type="region of interest" description="Disordered" evidence="5">
    <location>
        <begin position="1"/>
        <end position="24"/>
    </location>
</feature>
<evidence type="ECO:0000256" key="1">
    <source>
        <dbReference type="ARBA" id="ARBA00004123"/>
    </source>
</evidence>
<dbReference type="GO" id="GO:0006364">
    <property type="term" value="P:rRNA processing"/>
    <property type="evidence" value="ECO:0007669"/>
    <property type="project" value="UniProtKB-KW"/>
</dbReference>
<protein>
    <submittedName>
        <fullName evidence="6">Uncharacterized protein</fullName>
    </submittedName>
</protein>
<dbReference type="PANTHER" id="PTHR13026:SF0">
    <property type="entry name" value="RIBOSOMAL RNA PROCESSING 1B"/>
    <property type="match status" value="1"/>
</dbReference>
<name>A0A0L0G4M7_9EUKA</name>
<evidence type="ECO:0000256" key="2">
    <source>
        <dbReference type="ARBA" id="ARBA00006374"/>
    </source>
</evidence>
<evidence type="ECO:0000256" key="3">
    <source>
        <dbReference type="ARBA" id="ARBA00022552"/>
    </source>
</evidence>
<feature type="region of interest" description="Disordered" evidence="5">
    <location>
        <begin position="281"/>
        <end position="303"/>
    </location>
</feature>
<evidence type="ECO:0000313" key="6">
    <source>
        <dbReference type="EMBL" id="KNC84000.1"/>
    </source>
</evidence>
<dbReference type="OrthoDB" id="2019504at2759"/>
<feature type="compositionally biased region" description="Acidic residues" evidence="5">
    <location>
        <begin position="283"/>
        <end position="296"/>
    </location>
</feature>
<dbReference type="RefSeq" id="XP_014157902.1">
    <property type="nucleotide sequence ID" value="XM_014302427.1"/>
</dbReference>
<dbReference type="PANTHER" id="PTHR13026">
    <property type="entry name" value="NNP-1 PROTEIN NOVEL NUCLEAR PROTEIN 1 NOP52"/>
    <property type="match status" value="1"/>
</dbReference>
<feature type="compositionally biased region" description="Acidic residues" evidence="5">
    <location>
        <begin position="426"/>
        <end position="436"/>
    </location>
</feature>
<organism evidence="6 7">
    <name type="scientific">Sphaeroforma arctica JP610</name>
    <dbReference type="NCBI Taxonomy" id="667725"/>
    <lineage>
        <taxon>Eukaryota</taxon>
        <taxon>Ichthyosporea</taxon>
        <taxon>Ichthyophonida</taxon>
        <taxon>Sphaeroforma</taxon>
    </lineage>
</organism>
<dbReference type="GeneID" id="25904265"/>
<feature type="compositionally biased region" description="Basic and acidic residues" evidence="5">
    <location>
        <begin position="486"/>
        <end position="498"/>
    </location>
</feature>
<proteinExistence type="inferred from homology"/>
<reference evidence="6 7" key="1">
    <citation type="submission" date="2011-02" db="EMBL/GenBank/DDBJ databases">
        <title>The Genome Sequence of Sphaeroforma arctica JP610.</title>
        <authorList>
            <consortium name="The Broad Institute Genome Sequencing Platform"/>
            <person name="Russ C."/>
            <person name="Cuomo C."/>
            <person name="Young S.K."/>
            <person name="Zeng Q."/>
            <person name="Gargeya S."/>
            <person name="Alvarado L."/>
            <person name="Berlin A."/>
            <person name="Chapman S.B."/>
            <person name="Chen Z."/>
            <person name="Freedman E."/>
            <person name="Gellesch M."/>
            <person name="Goldberg J."/>
            <person name="Griggs A."/>
            <person name="Gujja S."/>
            <person name="Heilman E."/>
            <person name="Heiman D."/>
            <person name="Howarth C."/>
            <person name="Mehta T."/>
            <person name="Neiman D."/>
            <person name="Pearson M."/>
            <person name="Roberts A."/>
            <person name="Saif S."/>
            <person name="Shea T."/>
            <person name="Shenoy N."/>
            <person name="Sisk P."/>
            <person name="Stolte C."/>
            <person name="Sykes S."/>
            <person name="White J."/>
            <person name="Yandava C."/>
            <person name="Burger G."/>
            <person name="Gray M.W."/>
            <person name="Holland P.W.H."/>
            <person name="King N."/>
            <person name="Lang F.B.F."/>
            <person name="Roger A.J."/>
            <person name="Ruiz-Trillo I."/>
            <person name="Haas B."/>
            <person name="Nusbaum C."/>
            <person name="Birren B."/>
        </authorList>
    </citation>
    <scope>NUCLEOTIDE SEQUENCE [LARGE SCALE GENOMIC DNA]</scope>
    <source>
        <strain evidence="6 7">JP610</strain>
    </source>
</reference>
<feature type="compositionally biased region" description="Acidic residues" evidence="5">
    <location>
        <begin position="353"/>
        <end position="379"/>
    </location>
</feature>
<feature type="compositionally biased region" description="Basic residues" evidence="5">
    <location>
        <begin position="571"/>
        <end position="581"/>
    </location>
</feature>
<dbReference type="AlphaFoldDB" id="A0A0L0G4M7"/>
<sequence length="581" mass="66387">MGKGKRKGNPEGAKPVSITGSMSNTSEKAIAISEEAKESKQTAREIKFGRRLANSDKRLRDKAVNKLKLWLGTQENLSDLESRKVWKGLYYCIYMSDKPLVQEELVSVVSQLVHLIKQDNDALKFIDAFFYIMISEWSRIDRLRLDKFYMLVRECLLQFFVWCENRDFDMEIVKQFVELLNDSVLEPSSPTVPKGLKWFVMEKFLVQLEKVLPPPADISGDGDGDDVKEESVYTDETMMMYLQPFYHLLAFETDKITRAKVKEYVFSVLIEKEAEVLAKLMEEDSDSEEESEDEEPQPPSFQVDWDGLSKLLFLLAAKKDIADINRRELYTLKADVDKVVLSIKELGQQLFADMEDDDNDDDEMDVDNDQEDDSEDDSADGSANDIEMTGSGRKVKKVKVTEHADLLPSESDDDDYEAVEVSSESSSEESDAQDSAEESKVTELEEIVATKEVTITLPAPKISRKRKREENRITPPAATINFQHKHATEEPKRSKPFMDFKVPSSEPHKRRVVISENSNKVKEFDKRSRVASNKKPVYDPLRQPPPGVLKPSPSPSLMQTERDRGTPRSTPVRRNKKSKKQ</sequence>